<feature type="compositionally biased region" description="Low complexity" evidence="1">
    <location>
        <begin position="1"/>
        <end position="18"/>
    </location>
</feature>
<keyword evidence="2" id="KW-1133">Transmembrane helix</keyword>
<comment type="caution">
    <text evidence="3">The sequence shown here is derived from an EMBL/GenBank/DDBJ whole genome shotgun (WGS) entry which is preliminary data.</text>
</comment>
<feature type="region of interest" description="Disordered" evidence="1">
    <location>
        <begin position="86"/>
        <end position="173"/>
    </location>
</feature>
<accession>A0A1V2I7U4</accession>
<gene>
    <name evidence="3" type="ORF">BL253_20090</name>
</gene>
<evidence type="ECO:0000256" key="1">
    <source>
        <dbReference type="SAM" id="MobiDB-lite"/>
    </source>
</evidence>
<keyword evidence="2" id="KW-0472">Membrane</keyword>
<feature type="compositionally biased region" description="Polar residues" evidence="1">
    <location>
        <begin position="91"/>
        <end position="104"/>
    </location>
</feature>
<dbReference type="STRING" id="1834516.BL253_20090"/>
<dbReference type="AlphaFoldDB" id="A0A1V2I7U4"/>
<keyword evidence="2" id="KW-0812">Transmembrane</keyword>
<name>A0A1V2I7U4_9ACTN</name>
<organism evidence="3 4">
    <name type="scientific">Pseudofrankia asymbiotica</name>
    <dbReference type="NCBI Taxonomy" id="1834516"/>
    <lineage>
        <taxon>Bacteria</taxon>
        <taxon>Bacillati</taxon>
        <taxon>Actinomycetota</taxon>
        <taxon>Actinomycetes</taxon>
        <taxon>Frankiales</taxon>
        <taxon>Frankiaceae</taxon>
        <taxon>Pseudofrankia</taxon>
    </lineage>
</organism>
<dbReference type="RefSeq" id="WP_076818727.1">
    <property type="nucleotide sequence ID" value="NZ_MOMC01000042.1"/>
</dbReference>
<reference evidence="4" key="1">
    <citation type="submission" date="2016-10" db="EMBL/GenBank/DDBJ databases">
        <title>Frankia sp. NRRL B-16386 Genome sequencing.</title>
        <authorList>
            <person name="Ghodhbane-Gtari F."/>
            <person name="Swanson E."/>
            <person name="Gueddou A."/>
            <person name="Hezbri K."/>
            <person name="Ktari K."/>
            <person name="Nouioui I."/>
            <person name="Morris K."/>
            <person name="Simpson S."/>
            <person name="Abebe-Akele F."/>
            <person name="Thomas K."/>
            <person name="Gtari M."/>
            <person name="Tisa L.S."/>
        </authorList>
    </citation>
    <scope>NUCLEOTIDE SEQUENCE [LARGE SCALE GENOMIC DNA]</scope>
    <source>
        <strain evidence="4">NRRL B-16386</strain>
    </source>
</reference>
<feature type="region of interest" description="Disordered" evidence="1">
    <location>
        <begin position="1"/>
        <end position="22"/>
    </location>
</feature>
<proteinExistence type="predicted"/>
<dbReference type="EMBL" id="MOMC01000042">
    <property type="protein sequence ID" value="ONH28105.1"/>
    <property type="molecule type" value="Genomic_DNA"/>
</dbReference>
<evidence type="ECO:0000313" key="4">
    <source>
        <dbReference type="Proteomes" id="UP000188929"/>
    </source>
</evidence>
<evidence type="ECO:0000256" key="2">
    <source>
        <dbReference type="SAM" id="Phobius"/>
    </source>
</evidence>
<evidence type="ECO:0000313" key="3">
    <source>
        <dbReference type="EMBL" id="ONH28105.1"/>
    </source>
</evidence>
<dbReference type="InterPro" id="IPR028994">
    <property type="entry name" value="Integrin_alpha_N"/>
</dbReference>
<keyword evidence="4" id="KW-1185">Reference proteome</keyword>
<dbReference type="SUPFAM" id="SSF69318">
    <property type="entry name" value="Integrin alpha N-terminal domain"/>
    <property type="match status" value="1"/>
</dbReference>
<feature type="compositionally biased region" description="Polar residues" evidence="1">
    <location>
        <begin position="131"/>
        <end position="141"/>
    </location>
</feature>
<dbReference type="Proteomes" id="UP000188929">
    <property type="component" value="Unassembled WGS sequence"/>
</dbReference>
<dbReference type="OrthoDB" id="3211965at2"/>
<sequence length="335" mass="33733">MNGSEQSQLSPQELSRLLHAAVDPVRPSPEGYQRIQAGIERRGRWRVPLYAAGGAVLAGLVVLSVLLLRPAPSSQVVEPANRVSLVPGGTTVRSSPSVGSSGTAATPRVTSGPDGPSQTATLPVLTPPISPLTTRPVTPGSTGTGPDENSPTRPPLLGDRPAIPGDVDGDGKADTVRLSGAVVEVTPSRGGAPARVVLPDGATASRWSGFDLDGDGFSELVVQIGSSGDVKQFAVLRFMAAGQVSMLADAAEQPVITGTASTGSTTTGAGFSCSTNGLRLVAGVSTDGGANYDVTTTTIAATIDGLTKVGTPSRSTVPAATATTSFDALCGTWNP</sequence>
<feature type="transmembrane region" description="Helical" evidence="2">
    <location>
        <begin position="49"/>
        <end position="68"/>
    </location>
</feature>
<protein>
    <submittedName>
        <fullName evidence="3">Uncharacterized protein</fullName>
    </submittedName>
</protein>